<proteinExistence type="predicted"/>
<dbReference type="PANTHER" id="PTHR39176">
    <property type="entry name" value="PERIPLASMIC PROTEIN-RELATED"/>
    <property type="match status" value="1"/>
</dbReference>
<dbReference type="Gene3D" id="1.20.1270.180">
    <property type="match status" value="1"/>
</dbReference>
<protein>
    <submittedName>
        <fullName evidence="2">Lysozyme inhibitor LprI family protein</fullName>
    </submittedName>
</protein>
<dbReference type="Pfam" id="PF07007">
    <property type="entry name" value="LprI"/>
    <property type="match status" value="1"/>
</dbReference>
<dbReference type="InterPro" id="IPR009739">
    <property type="entry name" value="LprI-like_N"/>
</dbReference>
<gene>
    <name evidence="2" type="ORF">AB8B22_07895</name>
</gene>
<reference evidence="2" key="1">
    <citation type="submission" date="2024-07" db="EMBL/GenBank/DDBJ databases">
        <authorList>
            <person name="Li X.-J."/>
            <person name="Wang X."/>
        </authorList>
    </citation>
    <scope>NUCLEOTIDE SEQUENCE</scope>
    <source>
        <strain evidence="2">HSP-334</strain>
    </source>
</reference>
<evidence type="ECO:0000313" key="2">
    <source>
        <dbReference type="EMBL" id="XDU66335.1"/>
    </source>
</evidence>
<organism evidence="2">
    <name type="scientific">Leptotrichia rugosa</name>
    <dbReference type="NCBI Taxonomy" id="3239302"/>
    <lineage>
        <taxon>Bacteria</taxon>
        <taxon>Fusobacteriati</taxon>
        <taxon>Fusobacteriota</taxon>
        <taxon>Fusobacteriia</taxon>
        <taxon>Fusobacteriales</taxon>
        <taxon>Leptotrichiaceae</taxon>
        <taxon>Leptotrichia</taxon>
    </lineage>
</organism>
<sequence>MKKKFFNVIIILFLTVSSLIFSKNLIYSDTNEMTGSYTNELKLRMSKIEKNVISKYKDVSGNDYNFRRAAQEIYDYWDKELNIIYNKLMEKLNPKAKERLIQSQKDWIEYRDDDGTFRYCIENEEGGTLGINRAISAKIRTVKERTLNLAYIYDNLND</sequence>
<dbReference type="EMBL" id="CP165644">
    <property type="protein sequence ID" value="XDU66335.1"/>
    <property type="molecule type" value="Genomic_DNA"/>
</dbReference>
<dbReference type="KEGG" id="lrug:AB8B22_07895"/>
<name>A0AB39VFP2_9FUSO</name>
<feature type="domain" description="Lysozyme inhibitor LprI-like N-terminal" evidence="1">
    <location>
        <begin position="64"/>
        <end position="149"/>
    </location>
</feature>
<dbReference type="AlphaFoldDB" id="A0AB39VFP2"/>
<dbReference type="RefSeq" id="WP_094079943.1">
    <property type="nucleotide sequence ID" value="NZ_CP165644.1"/>
</dbReference>
<dbReference type="PANTHER" id="PTHR39176:SF1">
    <property type="entry name" value="PERIPLASMIC PROTEIN"/>
    <property type="match status" value="1"/>
</dbReference>
<accession>A0AB39VFP2</accession>
<evidence type="ECO:0000259" key="1">
    <source>
        <dbReference type="Pfam" id="PF07007"/>
    </source>
</evidence>